<feature type="domain" description="ATPase AAA-3" evidence="1">
    <location>
        <begin position="42"/>
        <end position="73"/>
    </location>
</feature>
<dbReference type="Pfam" id="PF07726">
    <property type="entry name" value="AAA_3"/>
    <property type="match status" value="1"/>
</dbReference>
<accession>A0A218P2M6</accession>
<evidence type="ECO:0000259" key="1">
    <source>
        <dbReference type="Pfam" id="PF07726"/>
    </source>
</evidence>
<sequence>MMEIEEASQTLEKTVDRISRVYIGNETVVRKTLAAALVNGNVLFEDYPGLGKTLLAKAFGKTLGLNYTRVQFTLPTGLWLSRSTLSRA</sequence>
<organism evidence="2 3">
    <name type="scientific">Thermococcus celer Vu 13 = JCM 8558</name>
    <dbReference type="NCBI Taxonomy" id="1293037"/>
    <lineage>
        <taxon>Archaea</taxon>
        <taxon>Methanobacteriati</taxon>
        <taxon>Methanobacteriota</taxon>
        <taxon>Thermococci</taxon>
        <taxon>Thermococcales</taxon>
        <taxon>Thermococcaceae</taxon>
        <taxon>Thermococcus</taxon>
    </lineage>
</organism>
<dbReference type="InterPro" id="IPR011703">
    <property type="entry name" value="ATPase_AAA-3"/>
</dbReference>
<dbReference type="Gene3D" id="3.40.50.300">
    <property type="entry name" value="P-loop containing nucleotide triphosphate hydrolases"/>
    <property type="match status" value="1"/>
</dbReference>
<reference evidence="2 3" key="1">
    <citation type="submission" date="2016-03" db="EMBL/GenBank/DDBJ databases">
        <title>Complete genome sequence of Thermococcus celer.</title>
        <authorList>
            <person name="Oger P.M."/>
        </authorList>
    </citation>
    <scope>NUCLEOTIDE SEQUENCE [LARGE SCALE GENOMIC DNA]</scope>
    <source>
        <strain evidence="2 3">Vu 13</strain>
    </source>
</reference>
<evidence type="ECO:0000313" key="2">
    <source>
        <dbReference type="EMBL" id="ASI99167.1"/>
    </source>
</evidence>
<gene>
    <name evidence="2" type="ORF">A3L02_06120</name>
</gene>
<dbReference type="PANTHER" id="PTHR42759">
    <property type="entry name" value="MOXR FAMILY PROTEIN"/>
    <property type="match status" value="1"/>
</dbReference>
<dbReference type="GO" id="GO:0016887">
    <property type="term" value="F:ATP hydrolysis activity"/>
    <property type="evidence" value="ECO:0007669"/>
    <property type="project" value="InterPro"/>
</dbReference>
<dbReference type="GO" id="GO:0005524">
    <property type="term" value="F:ATP binding"/>
    <property type="evidence" value="ECO:0007669"/>
    <property type="project" value="InterPro"/>
</dbReference>
<dbReference type="SUPFAM" id="SSF52540">
    <property type="entry name" value="P-loop containing nucleoside triphosphate hydrolases"/>
    <property type="match status" value="1"/>
</dbReference>
<dbReference type="Proteomes" id="UP000197156">
    <property type="component" value="Chromosome"/>
</dbReference>
<dbReference type="InterPro" id="IPR027417">
    <property type="entry name" value="P-loop_NTPase"/>
</dbReference>
<dbReference type="EMBL" id="CP014854">
    <property type="protein sequence ID" value="ASI99167.1"/>
    <property type="molecule type" value="Genomic_DNA"/>
</dbReference>
<dbReference type="PANTHER" id="PTHR42759:SF1">
    <property type="entry name" value="MAGNESIUM-CHELATASE SUBUNIT CHLD"/>
    <property type="match status" value="1"/>
</dbReference>
<keyword evidence="3" id="KW-1185">Reference proteome</keyword>
<protein>
    <recommendedName>
        <fullName evidence="1">ATPase AAA-3 domain-containing protein</fullName>
    </recommendedName>
</protein>
<dbReference type="KEGG" id="tce:A3L02_06120"/>
<evidence type="ECO:0000313" key="3">
    <source>
        <dbReference type="Proteomes" id="UP000197156"/>
    </source>
</evidence>
<dbReference type="AlphaFoldDB" id="A0A218P2M6"/>
<dbReference type="InterPro" id="IPR050764">
    <property type="entry name" value="CbbQ/NirQ/NorQ/GpvN"/>
</dbReference>
<name>A0A218P2M6_THECE</name>
<proteinExistence type="predicted"/>